<sequence>MKFSKRLQKYKPVIEINRIALSTCVKIPGINRNNLFYYFLYDLDLLPAIYCYLIEILKYNMETLVGDLYDFIAIKVILCLS</sequence>
<evidence type="ECO:0000313" key="1">
    <source>
        <dbReference type="EMBL" id="MPM54026.1"/>
    </source>
</evidence>
<dbReference type="EMBL" id="VSSQ01014612">
    <property type="protein sequence ID" value="MPM54026.1"/>
    <property type="molecule type" value="Genomic_DNA"/>
</dbReference>
<protein>
    <submittedName>
        <fullName evidence="1">Uncharacterized protein</fullName>
    </submittedName>
</protein>
<gene>
    <name evidence="1" type="ORF">SDC9_100798</name>
</gene>
<reference evidence="1" key="1">
    <citation type="submission" date="2019-08" db="EMBL/GenBank/DDBJ databases">
        <authorList>
            <person name="Kucharzyk K."/>
            <person name="Murdoch R.W."/>
            <person name="Higgins S."/>
            <person name="Loffler F."/>
        </authorList>
    </citation>
    <scope>NUCLEOTIDE SEQUENCE</scope>
</reference>
<accession>A0A645AM84</accession>
<organism evidence="1">
    <name type="scientific">bioreactor metagenome</name>
    <dbReference type="NCBI Taxonomy" id="1076179"/>
    <lineage>
        <taxon>unclassified sequences</taxon>
        <taxon>metagenomes</taxon>
        <taxon>ecological metagenomes</taxon>
    </lineage>
</organism>
<comment type="caution">
    <text evidence="1">The sequence shown here is derived from an EMBL/GenBank/DDBJ whole genome shotgun (WGS) entry which is preliminary data.</text>
</comment>
<dbReference type="AlphaFoldDB" id="A0A645AM84"/>
<proteinExistence type="predicted"/>
<name>A0A645AM84_9ZZZZ</name>